<dbReference type="InterPro" id="IPR001242">
    <property type="entry name" value="Condensation_dom"/>
</dbReference>
<evidence type="ECO:0000313" key="7">
    <source>
        <dbReference type="Proteomes" id="UP000276587"/>
    </source>
</evidence>
<dbReference type="InterPro" id="IPR010060">
    <property type="entry name" value="NRPS_synth"/>
</dbReference>
<dbReference type="GO" id="GO:0031177">
    <property type="term" value="F:phosphopantetheine binding"/>
    <property type="evidence" value="ECO:0007669"/>
    <property type="project" value="InterPro"/>
</dbReference>
<dbReference type="InterPro" id="IPR006162">
    <property type="entry name" value="Ppantetheine_attach_site"/>
</dbReference>
<gene>
    <name evidence="6" type="ORF">ALQ29_03717</name>
</gene>
<dbReference type="InterPro" id="IPR036736">
    <property type="entry name" value="ACP-like_sf"/>
</dbReference>
<dbReference type="PANTHER" id="PTHR45527">
    <property type="entry name" value="NONRIBOSOMAL PEPTIDE SYNTHETASE"/>
    <property type="match status" value="1"/>
</dbReference>
<feature type="domain" description="Carrier" evidence="5">
    <location>
        <begin position="1081"/>
        <end position="1155"/>
    </location>
</feature>
<dbReference type="CDD" id="cd05930">
    <property type="entry name" value="A_NRPS"/>
    <property type="match status" value="1"/>
</dbReference>
<dbReference type="SMART" id="SM00823">
    <property type="entry name" value="PKS_PP"/>
    <property type="match status" value="2"/>
</dbReference>
<dbReference type="GO" id="GO:0003824">
    <property type="term" value="F:catalytic activity"/>
    <property type="evidence" value="ECO:0007669"/>
    <property type="project" value="InterPro"/>
</dbReference>
<protein>
    <recommendedName>
        <fullName evidence="5">Carrier domain-containing protein</fullName>
    </recommendedName>
</protein>
<evidence type="ECO:0000256" key="3">
    <source>
        <dbReference type="ARBA" id="ARBA00022553"/>
    </source>
</evidence>
<dbReference type="PROSITE" id="PS00455">
    <property type="entry name" value="AMP_BINDING"/>
    <property type="match status" value="1"/>
</dbReference>
<dbReference type="GO" id="GO:0005737">
    <property type="term" value="C:cytoplasm"/>
    <property type="evidence" value="ECO:0007669"/>
    <property type="project" value="TreeGrafter"/>
</dbReference>
<dbReference type="InterPro" id="IPR009081">
    <property type="entry name" value="PP-bd_ACP"/>
</dbReference>
<organism evidence="6 7">
    <name type="scientific">Pseudomonas marginalis pv. marginalis</name>
    <dbReference type="NCBI Taxonomy" id="97473"/>
    <lineage>
        <taxon>Bacteria</taxon>
        <taxon>Pseudomonadati</taxon>
        <taxon>Pseudomonadota</taxon>
        <taxon>Gammaproteobacteria</taxon>
        <taxon>Pseudomonadales</taxon>
        <taxon>Pseudomonadaceae</taxon>
        <taxon>Pseudomonas</taxon>
    </lineage>
</organism>
<proteinExistence type="predicted"/>
<dbReference type="SUPFAM" id="SSF52777">
    <property type="entry name" value="CoA-dependent acyltransferases"/>
    <property type="match status" value="4"/>
</dbReference>
<accession>A0A3M3WQX2</accession>
<dbReference type="Pfam" id="PF00501">
    <property type="entry name" value="AMP-binding"/>
    <property type="match status" value="1"/>
</dbReference>
<dbReference type="PANTHER" id="PTHR45527:SF1">
    <property type="entry name" value="FATTY ACID SYNTHASE"/>
    <property type="match status" value="1"/>
</dbReference>
<sequence>MNPHDEGQHMLDRLMHDCWLRGIRMSASEGRLMISTGVPEALSTELERELQARSAEILPWLARHPDYFQARPLNDNEQALWFLQRMEPGSCAYNIALAGRIRPQYLWADLPHRLERAWQVVQQRYPHLCSAYVERDGELLQWDSRPHPTSLQCEIWQGAEAASVQQRVIELADKPFDLAAGEISRLVLLSNQLGDRVEHTVLLGIHHIASDLTTFDVLFSELFALVDGDVLADVDPEAYRNWSSALYLRSEAIEAEELTWWQAQLANAPTLELPTDFAHGSTQGFEGGELSFHFGAENSERLLAVAKSLGVTPYVYWFSLFQQFLGVLSGQEDFVLGTPSGWRLKREQAELPGYLVNPLPVRCRLRRDLSSAEWAKQVAATVRQTLRHRHYPFARLAKHLDLPRQKGRAPVFQHMFTLNKERDVPFERYIERMIGEQRGAAHELNLVIIDDLPEFVGRWRYSKALYRRESVERFQAQFLALVMAAMEQPDVPFAELDWLPLEQRSQLSGEHLPVPEESAWQAFTKHCMEKPQAIALEDQHGQLSYAELARAVAARGERLHGSLSASGDRVALCLPRSRELVMHMLAAWQCGATYLALDPQWPESRLQDICLDATPRVYVGEGERPNWLPTQVQWLTVPVEALFSDAPLRTGVPADLPAYVVYTSGSSGRPKGVEVTQGNLVHYASACLARLRLSADASLTSLASCATDLGHTALFGALLSGRRLCLLDEALAFDAEELAAFLGQQPVDMLKIVPSHLNALLVASEPQRLLPRQCLVLGGEALGADLLARVRALSPQLRIVNHYGPSETTVGVLTHDVEGEGDAPLGRPLGNVRVSVRGPDGAVLPAGVSGELYIEGATVARGYLSANEVDRARFGALGYRTGDRVRLDHLGQVLFLGRLDEQVKIRGYRVEPSEVAAQLRALPQVDDVRVLNAPTSLTGNRLVAFLVAAPSALADIQAALQARLPDYMQPAQWHCLEAMPLLANGKVDRQALLNLAEQAPRNLEARTEQPLNALESALLAIWRELLGHPNIGPDDNFFAHGGDSILGLQIIARARQQQITLTPKQLFAEPSVRALARVAQTPQRAKVERLLVIAREILEKPELQADDNFFAVGGDSILSLQIIARAKQQGLQLKPKQIFEFPSVSGWAEQAVDLASVAEHAKVDSAEPSAAFALTPIQAWFFDQRQTSPQYWNQSLLLAVHQPLEPARLAQALAILLQRHSSLRLIFEQSGQGWQQRYQPLSAAMADTLLQVVEQPLDDALLQQWQQGWQLDRAPLIRWVYFTGSGHLLCTAHHLLVDAVSWQVLLEELGSLYHDPQASLPAVSTRFDRWSEALQRHRQAPEVLAQLDYWQAQLAEEGEVARDVSLYGESRTLETKLSLEKTEWLLGDCHGAYSTQVQDLLVAALAGLIGQWLGREQVTLEMESHGRSGWEQGPDLSRSVGWHTSRYPLAVRAAEQPEEAIIAAKEALRRVPEQGIGYGLLRLDPQHGLGAASLLTFNYLGRVDQWLGGSRLWRLAQPLCPAMRAADTRRTHLLDVTALVDQGQLHIEWRYAPHVHDQALIGALAQQFQQGIEALLEHCLAPEVGRATAADFADSGLSDDEFLGLLEQLQ</sequence>
<dbReference type="Pfam" id="PF00668">
    <property type="entry name" value="Condensation"/>
    <property type="match status" value="2"/>
</dbReference>
<dbReference type="InterPro" id="IPR023213">
    <property type="entry name" value="CAT-like_dom_sf"/>
</dbReference>
<dbReference type="SUPFAM" id="SSF56801">
    <property type="entry name" value="Acetyl-CoA synthetase-like"/>
    <property type="match status" value="1"/>
</dbReference>
<keyword evidence="4" id="KW-0677">Repeat</keyword>
<dbReference type="Gene3D" id="3.40.50.12780">
    <property type="entry name" value="N-terminal domain of ligase-like"/>
    <property type="match status" value="1"/>
</dbReference>
<dbReference type="Proteomes" id="UP000276587">
    <property type="component" value="Unassembled WGS sequence"/>
</dbReference>
<comment type="caution">
    <text evidence="6">The sequence shown here is derived from an EMBL/GenBank/DDBJ whole genome shotgun (WGS) entry which is preliminary data.</text>
</comment>
<evidence type="ECO:0000256" key="2">
    <source>
        <dbReference type="ARBA" id="ARBA00022450"/>
    </source>
</evidence>
<dbReference type="Pfam" id="PF13193">
    <property type="entry name" value="AMP-binding_C"/>
    <property type="match status" value="1"/>
</dbReference>
<dbReference type="Gene3D" id="3.30.300.30">
    <property type="match status" value="1"/>
</dbReference>
<evidence type="ECO:0000313" key="6">
    <source>
        <dbReference type="EMBL" id="RMP15497.1"/>
    </source>
</evidence>
<dbReference type="PROSITE" id="PS00012">
    <property type="entry name" value="PHOSPHOPANTETHEINE"/>
    <property type="match status" value="1"/>
</dbReference>
<dbReference type="InterPro" id="IPR020845">
    <property type="entry name" value="AMP-binding_CS"/>
</dbReference>
<dbReference type="SUPFAM" id="SSF47336">
    <property type="entry name" value="ACP-like"/>
    <property type="match status" value="2"/>
</dbReference>
<dbReference type="Gene3D" id="1.10.1200.10">
    <property type="entry name" value="ACP-like"/>
    <property type="match status" value="2"/>
</dbReference>
<feature type="domain" description="Carrier" evidence="5">
    <location>
        <begin position="1009"/>
        <end position="1083"/>
    </location>
</feature>
<dbReference type="Pfam" id="PF00550">
    <property type="entry name" value="PP-binding"/>
    <property type="match status" value="2"/>
</dbReference>
<dbReference type="GO" id="GO:0044550">
    <property type="term" value="P:secondary metabolite biosynthetic process"/>
    <property type="evidence" value="ECO:0007669"/>
    <property type="project" value="TreeGrafter"/>
</dbReference>
<reference evidence="6 7" key="1">
    <citation type="submission" date="2018-08" db="EMBL/GenBank/DDBJ databases">
        <title>Recombination of ecologically and evolutionarily significant loci maintains genetic cohesion in the Pseudomonas syringae species complex.</title>
        <authorList>
            <person name="Dillon M."/>
            <person name="Thakur S."/>
            <person name="Almeida R.N.D."/>
            <person name="Weir B.S."/>
            <person name="Guttman D.S."/>
        </authorList>
    </citation>
    <scope>NUCLEOTIDE SEQUENCE [LARGE SCALE GENOMIC DNA]</scope>
    <source>
        <strain evidence="6 7">ICMP 3555</strain>
    </source>
</reference>
<keyword evidence="2" id="KW-0596">Phosphopantetheine</keyword>
<keyword evidence="7" id="KW-1185">Reference proteome</keyword>
<dbReference type="Gene3D" id="3.30.559.10">
    <property type="entry name" value="Chloramphenicol acetyltransferase-like domain"/>
    <property type="match status" value="2"/>
</dbReference>
<dbReference type="PROSITE" id="PS50075">
    <property type="entry name" value="CARRIER"/>
    <property type="match status" value="2"/>
</dbReference>
<evidence type="ECO:0000256" key="4">
    <source>
        <dbReference type="ARBA" id="ARBA00022737"/>
    </source>
</evidence>
<name>A0A3M3WQX2_PSEMA</name>
<dbReference type="InterPro" id="IPR025110">
    <property type="entry name" value="AMP-bd_C"/>
</dbReference>
<dbReference type="FunFam" id="1.10.1200.10:FF:000005">
    <property type="entry name" value="Nonribosomal peptide synthetase 1"/>
    <property type="match status" value="1"/>
</dbReference>
<comment type="cofactor">
    <cofactor evidence="1">
        <name>pantetheine 4'-phosphate</name>
        <dbReference type="ChEBI" id="CHEBI:47942"/>
    </cofactor>
</comment>
<dbReference type="InterPro" id="IPR000873">
    <property type="entry name" value="AMP-dep_synth/lig_dom"/>
</dbReference>
<dbReference type="InterPro" id="IPR020806">
    <property type="entry name" value="PKS_PP-bd"/>
</dbReference>
<dbReference type="InterPro" id="IPR045851">
    <property type="entry name" value="AMP-bd_C_sf"/>
</dbReference>
<dbReference type="InterPro" id="IPR042099">
    <property type="entry name" value="ANL_N_sf"/>
</dbReference>
<evidence type="ECO:0000256" key="1">
    <source>
        <dbReference type="ARBA" id="ARBA00001957"/>
    </source>
</evidence>
<evidence type="ECO:0000259" key="5">
    <source>
        <dbReference type="PROSITE" id="PS50075"/>
    </source>
</evidence>
<keyword evidence="3" id="KW-0597">Phosphoprotein</keyword>
<dbReference type="GO" id="GO:0043041">
    <property type="term" value="P:amino acid activation for nonribosomal peptide biosynthetic process"/>
    <property type="evidence" value="ECO:0007669"/>
    <property type="project" value="TreeGrafter"/>
</dbReference>
<dbReference type="NCBIfam" id="TIGR01720">
    <property type="entry name" value="NRPS-para261"/>
    <property type="match status" value="1"/>
</dbReference>
<dbReference type="EMBL" id="RBQF01000011">
    <property type="protein sequence ID" value="RMP15497.1"/>
    <property type="molecule type" value="Genomic_DNA"/>
</dbReference>
<dbReference type="Gene3D" id="3.30.559.30">
    <property type="entry name" value="Nonribosomal peptide synthetase, condensation domain"/>
    <property type="match status" value="2"/>
</dbReference>